<accession>A0A166MVZ4</accession>
<evidence type="ECO:0000256" key="1">
    <source>
        <dbReference type="SAM" id="MobiDB-lite"/>
    </source>
</evidence>
<dbReference type="AlphaFoldDB" id="A0A166MVZ4"/>
<name>A0A166MVZ4_9AGAM</name>
<feature type="region of interest" description="Disordered" evidence="1">
    <location>
        <begin position="249"/>
        <end position="271"/>
    </location>
</feature>
<feature type="compositionally biased region" description="Basic residues" evidence="1">
    <location>
        <begin position="260"/>
        <end position="269"/>
    </location>
</feature>
<proteinExistence type="predicted"/>
<protein>
    <submittedName>
        <fullName evidence="2">Uncharacterized protein</fullName>
    </submittedName>
</protein>
<sequence>MIPPIAPILVIPDTRLTSPYTILPKPNVIDDFLLLSGINAGCTEPTSIVGPIRMNDGLMQISTQTHQDDFFEDLFLYTLVMHVDVPVASGLPAEYLSSARITLGAFEGPALHKDAPSWTRIPSGMAFEIRQPRVGMAYLFAELSMWPENLAVASSQHNYTSKATLTLTFLIQQKGLSLAMQWWSKKIKSWTFVLDVVINITRELPLWTHLFGPFPVFYPEPTLGLRRKKDRYRIDPGKLRRLQDLQLSQQQQSLANGPRRSSRLRHKPAKYAGYTNPARMSRAVGT</sequence>
<gene>
    <name evidence="2" type="ORF">FIBSPDRAFT_951148</name>
</gene>
<reference evidence="2 3" key="1">
    <citation type="journal article" date="2016" name="Mol. Biol. Evol.">
        <title>Comparative Genomics of Early-Diverging Mushroom-Forming Fungi Provides Insights into the Origins of Lignocellulose Decay Capabilities.</title>
        <authorList>
            <person name="Nagy L.G."/>
            <person name="Riley R."/>
            <person name="Tritt A."/>
            <person name="Adam C."/>
            <person name="Daum C."/>
            <person name="Floudas D."/>
            <person name="Sun H."/>
            <person name="Yadav J.S."/>
            <person name="Pangilinan J."/>
            <person name="Larsson K.H."/>
            <person name="Matsuura K."/>
            <person name="Barry K."/>
            <person name="Labutti K."/>
            <person name="Kuo R."/>
            <person name="Ohm R.A."/>
            <person name="Bhattacharya S.S."/>
            <person name="Shirouzu T."/>
            <person name="Yoshinaga Y."/>
            <person name="Martin F.M."/>
            <person name="Grigoriev I.V."/>
            <person name="Hibbett D.S."/>
        </authorList>
    </citation>
    <scope>NUCLEOTIDE SEQUENCE [LARGE SCALE GENOMIC DNA]</scope>
    <source>
        <strain evidence="2 3">CBS 109695</strain>
    </source>
</reference>
<dbReference type="Proteomes" id="UP000076532">
    <property type="component" value="Unassembled WGS sequence"/>
</dbReference>
<evidence type="ECO:0000313" key="3">
    <source>
        <dbReference type="Proteomes" id="UP000076532"/>
    </source>
</evidence>
<organism evidence="2 3">
    <name type="scientific">Athelia psychrophila</name>
    <dbReference type="NCBI Taxonomy" id="1759441"/>
    <lineage>
        <taxon>Eukaryota</taxon>
        <taxon>Fungi</taxon>
        <taxon>Dikarya</taxon>
        <taxon>Basidiomycota</taxon>
        <taxon>Agaricomycotina</taxon>
        <taxon>Agaricomycetes</taxon>
        <taxon>Agaricomycetidae</taxon>
        <taxon>Atheliales</taxon>
        <taxon>Atheliaceae</taxon>
        <taxon>Athelia</taxon>
    </lineage>
</organism>
<dbReference type="EMBL" id="KV417526">
    <property type="protein sequence ID" value="KZP24377.1"/>
    <property type="molecule type" value="Genomic_DNA"/>
</dbReference>
<keyword evidence="3" id="KW-1185">Reference proteome</keyword>
<evidence type="ECO:0000313" key="2">
    <source>
        <dbReference type="EMBL" id="KZP24377.1"/>
    </source>
</evidence>